<evidence type="ECO:0000313" key="3">
    <source>
        <dbReference type="EMBL" id="OGC55924.1"/>
    </source>
</evidence>
<name>A0A1F4VFG6_UNCKA</name>
<keyword evidence="2" id="KW-1133">Transmembrane helix</keyword>
<dbReference type="Proteomes" id="UP000176504">
    <property type="component" value="Unassembled WGS sequence"/>
</dbReference>
<dbReference type="InterPro" id="IPR008969">
    <property type="entry name" value="CarboxyPept-like_regulatory"/>
</dbReference>
<evidence type="ECO:0000256" key="2">
    <source>
        <dbReference type="SAM" id="Phobius"/>
    </source>
</evidence>
<gene>
    <name evidence="3" type="ORF">A3A78_02700</name>
</gene>
<feature type="transmembrane region" description="Helical" evidence="2">
    <location>
        <begin position="59"/>
        <end position="77"/>
    </location>
</feature>
<feature type="compositionally biased region" description="Basic and acidic residues" evidence="1">
    <location>
        <begin position="313"/>
        <end position="334"/>
    </location>
</feature>
<sequence length="555" mass="61644">MPINEVVQTNKQHAVPQNIMQVEFKVIGSLTMRQFFYLVIAAIFAFGALRSGLPSFLRLPVALLIAGAGVAIAFVPVEERGLDQWVANFINAIYTPTQRIWRKEIVPPSYFLYQNLAMLKSELMAVAPTASRRKLEQYLEREGAGAPKDPLDIAEDYFINKVKEAYGGVVTTTEEPKQVFKPLRPYTPEVKGLEPEIKEVGAPKPPKPVEEIPQKPEATPFLEAEITLPQAEEPKISPAQVIIPHQYTPKFYTGSPITPDRLAGRRFTHLSRTEGEIVLPVRGERVVKPTEEKAESDLSLKTRQLTELVEKIKKGQQPKEKKEEAPAAKVEEATKGTIQKGASQAVAQLKTDNQRLEKEIEELKKKAGQAGSSKEEKDQITNQIKNLQTEKEQADREVALLQQRIFEMEQKIKEMGSEQPRVIVQKVVEKVHVPVIPSEFTQGAQAQAPLQKATFSNISPITGVPNIINGVVKDQTQTLLEGAVVIVKDSKGDTVRALKTNKLGQFSITTPVSNGTYVLEVSKEGEKNPMSFDRVSIEVKGLVLPPVEFTGKLKT</sequence>
<reference evidence="3 4" key="1">
    <citation type="journal article" date="2016" name="Nat. Commun.">
        <title>Thousands of microbial genomes shed light on interconnected biogeochemical processes in an aquifer system.</title>
        <authorList>
            <person name="Anantharaman K."/>
            <person name="Brown C.T."/>
            <person name="Hug L.A."/>
            <person name="Sharon I."/>
            <person name="Castelle C.J."/>
            <person name="Probst A.J."/>
            <person name="Thomas B.C."/>
            <person name="Singh A."/>
            <person name="Wilkins M.J."/>
            <person name="Karaoz U."/>
            <person name="Brodie E.L."/>
            <person name="Williams K.H."/>
            <person name="Hubbard S.S."/>
            <person name="Banfield J.F."/>
        </authorList>
    </citation>
    <scope>NUCLEOTIDE SEQUENCE [LARGE SCALE GENOMIC DNA]</scope>
</reference>
<dbReference type="Pfam" id="PF12666">
    <property type="entry name" value="PrgI"/>
    <property type="match status" value="1"/>
</dbReference>
<dbReference type="Gene3D" id="2.60.40.10">
    <property type="entry name" value="Immunoglobulins"/>
    <property type="match status" value="1"/>
</dbReference>
<accession>A0A1F4VFG6</accession>
<dbReference type="AlphaFoldDB" id="A0A1F4VFG6"/>
<proteinExistence type="predicted"/>
<dbReference type="EMBL" id="MEVI01000001">
    <property type="protein sequence ID" value="OGC55924.1"/>
    <property type="molecule type" value="Genomic_DNA"/>
</dbReference>
<evidence type="ECO:0000313" key="4">
    <source>
        <dbReference type="Proteomes" id="UP000176504"/>
    </source>
</evidence>
<keyword evidence="2" id="KW-0472">Membrane</keyword>
<keyword evidence="2" id="KW-0812">Transmembrane</keyword>
<evidence type="ECO:0000256" key="1">
    <source>
        <dbReference type="SAM" id="MobiDB-lite"/>
    </source>
</evidence>
<dbReference type="SUPFAM" id="SSF49464">
    <property type="entry name" value="Carboxypeptidase regulatory domain-like"/>
    <property type="match status" value="1"/>
</dbReference>
<feature type="region of interest" description="Disordered" evidence="1">
    <location>
        <begin position="313"/>
        <end position="343"/>
    </location>
</feature>
<organism evidence="3 4">
    <name type="scientific">candidate division WWE3 bacterium RIFCSPLOWO2_01_FULL_41_18</name>
    <dbReference type="NCBI Taxonomy" id="1802625"/>
    <lineage>
        <taxon>Bacteria</taxon>
        <taxon>Katanobacteria</taxon>
    </lineage>
</organism>
<protein>
    <submittedName>
        <fullName evidence="3">Uncharacterized protein</fullName>
    </submittedName>
</protein>
<dbReference type="InterPro" id="IPR024414">
    <property type="entry name" value="Uncharacterised_PrgI"/>
</dbReference>
<dbReference type="InterPro" id="IPR013783">
    <property type="entry name" value="Ig-like_fold"/>
</dbReference>
<comment type="caution">
    <text evidence="3">The sequence shown here is derived from an EMBL/GenBank/DDBJ whole genome shotgun (WGS) entry which is preliminary data.</text>
</comment>
<dbReference type="Pfam" id="PF13620">
    <property type="entry name" value="CarboxypepD_reg"/>
    <property type="match status" value="1"/>
</dbReference>
<feature type="transmembrane region" description="Helical" evidence="2">
    <location>
        <begin position="35"/>
        <end position="53"/>
    </location>
</feature>